<evidence type="ECO:0000256" key="1">
    <source>
        <dbReference type="ARBA" id="ARBA00004370"/>
    </source>
</evidence>
<evidence type="ECO:0000313" key="7">
    <source>
        <dbReference type="Proteomes" id="UP001065265"/>
    </source>
</evidence>
<dbReference type="InterPro" id="IPR023352">
    <property type="entry name" value="MAPEG-like_dom_sf"/>
</dbReference>
<evidence type="ECO:0000313" key="6">
    <source>
        <dbReference type="EMBL" id="UVI38140.1"/>
    </source>
</evidence>
<comment type="subcellular location">
    <subcellularLocation>
        <location evidence="1">Membrane</location>
    </subcellularLocation>
</comment>
<keyword evidence="7" id="KW-1185">Reference proteome</keyword>
<sequence>MQAQILAPAAVLIVWSLVMLVWMAVTRLPAMKKVSGGGLGKARPGGRGQDLEGVVPDRVNWKAHNYAHLMEQPTIFYPTVLILALMGAGALDVVFAWVYVVLRIVHSVYQATVNVVAVRFVLFLLSTAALIYLAVRAVIATLFADPSVLAGA</sequence>
<dbReference type="SUPFAM" id="SSF161084">
    <property type="entry name" value="MAPEG domain-like"/>
    <property type="match status" value="1"/>
</dbReference>
<dbReference type="RefSeq" id="WP_265557341.1">
    <property type="nucleotide sequence ID" value="NZ_CP092471.1"/>
</dbReference>
<evidence type="ECO:0000256" key="4">
    <source>
        <dbReference type="ARBA" id="ARBA00023136"/>
    </source>
</evidence>
<accession>A0ABY5SUY4</accession>
<dbReference type="Gene3D" id="1.20.120.550">
    <property type="entry name" value="Membrane associated eicosanoid/glutathione metabolism-like domain"/>
    <property type="match status" value="1"/>
</dbReference>
<keyword evidence="2 5" id="KW-0812">Transmembrane</keyword>
<keyword evidence="4 5" id="KW-0472">Membrane</keyword>
<name>A0ABY5SUY4_9SPHN</name>
<dbReference type="InterPro" id="IPR001129">
    <property type="entry name" value="Membr-assoc_MAPEG"/>
</dbReference>
<evidence type="ECO:0000256" key="5">
    <source>
        <dbReference type="SAM" id="Phobius"/>
    </source>
</evidence>
<proteinExistence type="predicted"/>
<feature type="transmembrane region" description="Helical" evidence="5">
    <location>
        <begin position="6"/>
        <end position="25"/>
    </location>
</feature>
<feature type="transmembrane region" description="Helical" evidence="5">
    <location>
        <begin position="75"/>
        <end position="100"/>
    </location>
</feature>
<dbReference type="Proteomes" id="UP001065265">
    <property type="component" value="Chromosome"/>
</dbReference>
<organism evidence="6 7">
    <name type="scientific">Qipengyuania spongiae</name>
    <dbReference type="NCBI Taxonomy" id="2909673"/>
    <lineage>
        <taxon>Bacteria</taxon>
        <taxon>Pseudomonadati</taxon>
        <taxon>Pseudomonadota</taxon>
        <taxon>Alphaproteobacteria</taxon>
        <taxon>Sphingomonadales</taxon>
        <taxon>Erythrobacteraceae</taxon>
        <taxon>Qipengyuania</taxon>
    </lineage>
</organism>
<feature type="transmembrane region" description="Helical" evidence="5">
    <location>
        <begin position="120"/>
        <end position="144"/>
    </location>
</feature>
<protein>
    <submittedName>
        <fullName evidence="6">MAPEG family protein</fullName>
    </submittedName>
</protein>
<gene>
    <name evidence="6" type="ORF">L1F33_07590</name>
</gene>
<dbReference type="Pfam" id="PF01124">
    <property type="entry name" value="MAPEG"/>
    <property type="match status" value="1"/>
</dbReference>
<reference evidence="6" key="1">
    <citation type="submission" date="2022-02" db="EMBL/GenBank/DDBJ databases">
        <title>Qipengyuania spongiae sp. nov., isolated from marine sponge.</title>
        <authorList>
            <person name="Li Z."/>
            <person name="Zhang M."/>
        </authorList>
    </citation>
    <scope>NUCLEOTIDE SEQUENCE</scope>
    <source>
        <strain evidence="6">PHS-Z21</strain>
    </source>
</reference>
<evidence type="ECO:0000256" key="3">
    <source>
        <dbReference type="ARBA" id="ARBA00022989"/>
    </source>
</evidence>
<dbReference type="EMBL" id="CP092471">
    <property type="protein sequence ID" value="UVI38140.1"/>
    <property type="molecule type" value="Genomic_DNA"/>
</dbReference>
<keyword evidence="3 5" id="KW-1133">Transmembrane helix</keyword>
<evidence type="ECO:0000256" key="2">
    <source>
        <dbReference type="ARBA" id="ARBA00022692"/>
    </source>
</evidence>